<accession>A0AAV9L859</accession>
<evidence type="ECO:0000259" key="1">
    <source>
        <dbReference type="Pfam" id="PF13456"/>
    </source>
</evidence>
<comment type="caution">
    <text evidence="2">The sequence shown here is derived from an EMBL/GenBank/DDBJ whole genome shotgun (WGS) entry which is preliminary data.</text>
</comment>
<feature type="domain" description="RNase H type-1" evidence="1">
    <location>
        <begin position="149"/>
        <end position="213"/>
    </location>
</feature>
<organism evidence="2 3">
    <name type="scientific">Solanum pinnatisectum</name>
    <name type="common">tansyleaf nightshade</name>
    <dbReference type="NCBI Taxonomy" id="50273"/>
    <lineage>
        <taxon>Eukaryota</taxon>
        <taxon>Viridiplantae</taxon>
        <taxon>Streptophyta</taxon>
        <taxon>Embryophyta</taxon>
        <taxon>Tracheophyta</taxon>
        <taxon>Spermatophyta</taxon>
        <taxon>Magnoliopsida</taxon>
        <taxon>eudicotyledons</taxon>
        <taxon>Gunneridae</taxon>
        <taxon>Pentapetalae</taxon>
        <taxon>asterids</taxon>
        <taxon>lamiids</taxon>
        <taxon>Solanales</taxon>
        <taxon>Solanaceae</taxon>
        <taxon>Solanoideae</taxon>
        <taxon>Solaneae</taxon>
        <taxon>Solanum</taxon>
    </lineage>
</organism>
<sequence>MFCCNNNVQETFEYLFIECPNTYHTWGLFKEAAGLHFQVVRIKQILEEWWKADCPTKLKPIFKAVPACIIWQIWKRRNVIKHGGSMSRQSMILEIHRNVYLFTKYKYPWLKDIPNSWPHIVKFLENYTPLIQTKIVRWLHPPWGNSRSMAFCIRNEEGKMIYAESRVMENVSVIEVEIKAIRMGIEYCIEHDLVPLIIETDSLMAQKILCGIWEVPCRYLRM</sequence>
<dbReference type="EMBL" id="JAWPEI010000007">
    <property type="protein sequence ID" value="KAK4721499.1"/>
    <property type="molecule type" value="Genomic_DNA"/>
</dbReference>
<dbReference type="GO" id="GO:0003676">
    <property type="term" value="F:nucleic acid binding"/>
    <property type="evidence" value="ECO:0007669"/>
    <property type="project" value="InterPro"/>
</dbReference>
<dbReference type="InterPro" id="IPR036397">
    <property type="entry name" value="RNaseH_sf"/>
</dbReference>
<dbReference type="Gene3D" id="3.30.420.10">
    <property type="entry name" value="Ribonuclease H-like superfamily/Ribonuclease H"/>
    <property type="match status" value="1"/>
</dbReference>
<evidence type="ECO:0000313" key="2">
    <source>
        <dbReference type="EMBL" id="KAK4721499.1"/>
    </source>
</evidence>
<proteinExistence type="predicted"/>
<dbReference type="Pfam" id="PF13456">
    <property type="entry name" value="RVT_3"/>
    <property type="match status" value="1"/>
</dbReference>
<evidence type="ECO:0000313" key="3">
    <source>
        <dbReference type="Proteomes" id="UP001311915"/>
    </source>
</evidence>
<dbReference type="InterPro" id="IPR052929">
    <property type="entry name" value="RNase_H-like_EbsB-rel"/>
</dbReference>
<dbReference type="PANTHER" id="PTHR47074:SF21">
    <property type="entry name" value="RNASE H TYPE-1 DOMAIN-CONTAINING PROTEIN"/>
    <property type="match status" value="1"/>
</dbReference>
<gene>
    <name evidence="2" type="ORF">R3W88_011732</name>
</gene>
<keyword evidence="3" id="KW-1185">Reference proteome</keyword>
<dbReference type="SUPFAM" id="SSF53098">
    <property type="entry name" value="Ribonuclease H-like"/>
    <property type="match status" value="1"/>
</dbReference>
<dbReference type="Proteomes" id="UP001311915">
    <property type="component" value="Unassembled WGS sequence"/>
</dbReference>
<reference evidence="2 3" key="1">
    <citation type="submission" date="2023-10" db="EMBL/GenBank/DDBJ databases">
        <title>Genome-Wide Identification Analysis in wild type Solanum Pinnatisectum Reveals Some Genes Defensing Phytophthora Infestans.</title>
        <authorList>
            <person name="Sun C."/>
        </authorList>
    </citation>
    <scope>NUCLEOTIDE SEQUENCE [LARGE SCALE GENOMIC DNA]</scope>
    <source>
        <strain evidence="2">LQN</strain>
        <tissue evidence="2">Leaf</tissue>
    </source>
</reference>
<dbReference type="InterPro" id="IPR012337">
    <property type="entry name" value="RNaseH-like_sf"/>
</dbReference>
<name>A0AAV9L859_9SOLN</name>
<dbReference type="InterPro" id="IPR002156">
    <property type="entry name" value="RNaseH_domain"/>
</dbReference>
<dbReference type="GO" id="GO:0004523">
    <property type="term" value="F:RNA-DNA hybrid ribonuclease activity"/>
    <property type="evidence" value="ECO:0007669"/>
    <property type="project" value="InterPro"/>
</dbReference>
<protein>
    <recommendedName>
        <fullName evidence="1">RNase H type-1 domain-containing protein</fullName>
    </recommendedName>
</protein>
<dbReference type="PANTHER" id="PTHR47074">
    <property type="entry name" value="BNAC02G40300D PROTEIN"/>
    <property type="match status" value="1"/>
</dbReference>
<dbReference type="AlphaFoldDB" id="A0AAV9L859"/>